<evidence type="ECO:0000256" key="1">
    <source>
        <dbReference type="ARBA" id="ARBA00006180"/>
    </source>
</evidence>
<dbReference type="PANTHER" id="PTHR12634:SF8">
    <property type="entry name" value="FIERY MOUNTAIN, ISOFORM D"/>
    <property type="match status" value="1"/>
</dbReference>
<reference evidence="4 5" key="1">
    <citation type="submission" date="2024-01" db="EMBL/GenBank/DDBJ databases">
        <authorList>
            <consortium name="Genoscope - CEA"/>
            <person name="William W."/>
        </authorList>
    </citation>
    <scope>NUCLEOTIDE SEQUENCE [LARGE SCALE GENOMIC DNA]</scope>
    <source>
        <strain evidence="4 5">29B2s-10</strain>
    </source>
</reference>
<feature type="compositionally biased region" description="Acidic residues" evidence="3">
    <location>
        <begin position="945"/>
        <end position="966"/>
    </location>
</feature>
<evidence type="ECO:0000256" key="2">
    <source>
        <dbReference type="ARBA" id="ARBA00023306"/>
    </source>
</evidence>
<dbReference type="Pfam" id="PF04499">
    <property type="entry name" value="SAPS"/>
    <property type="match status" value="1"/>
</dbReference>
<evidence type="ECO:0000313" key="4">
    <source>
        <dbReference type="EMBL" id="CAK7894402.1"/>
    </source>
</evidence>
<protein>
    <submittedName>
        <fullName evidence="4">SIT4-associating protein Sap155p</fullName>
    </submittedName>
</protein>
<sequence length="976" mass="109221">MSFWPFSNSLNNNSRLQKFLDTVTDVSSVSVEDLVVDPELSSELISELHNIKGNYSKNALSFPISSQYQQSQNEESNSNSLTSSSMNGETASVSSFNNESSSNSKDTRGAKLLEILIQPHILNGFLDYIVQSVVFFHELSLQENTTSVLDEVNDTVEVENGSAENPDSGDKLESVKEDLLENSIKEEDEDEPVDEESAEEKLRRYIQVSSDVLSLDLWIISNRIIETPIIMSKLWSVLSLPELGESSPTVSYLVHILDQLMDANSIELLNFVRRQPNLVDIFLEKIEIPMLMDFFLRIIQTDKADSPTGILETLSSQQLIVKLVEILKPHPSQFVPSSYGIPDSELFFKQTAATDFLKALVTISSNTALAINLDTNIGPNQLTRELVSRDVIRTMVEDIILFRPPKTSPSSTNKHGINNCVGIIIELIRKNNSDYDSNCGIYSVMLQQNGGNAENGGGSEINSYVMFQWLKDFEQNPPGVRDPIYLGDMLEIFSDHLGDMSELMNISQSDSNTETLGFTNFKISELIAELLHCSNMILLNSKKIKKVIQVREYVRSQQCRRLKRALNESIVSDNFSENGIINDVTHGLDDVSLDNVSLGSNNVNLGMSSLNNKKPASVLSLSPQSLHHNSHSETIATDDEISFSMDLDIDENDSEDEEPVISPENPFVDKERDETIRVSPCVGDKFKIDLVDSGILSLIVKKFIAFPWHNFFHNVVFDLIQQIFNGKLNSYNSFLIVELFKEEQCDLTGLIIDSYKNVTSPRPGYMGHLILISEEIVKFTSLYKPDLISPVIVQAISCKGWEWFVSEVLLKTREIYNAVLGADNDDVDIEGLAKNSGDIDESDSFGFDSSTVGYLDLDAYDHGQENSKIIVLGDKSNHDRFVNETPVDNGDGEEGEDEDEVRSNMPDVPISSLHSMTAHGQDSIDDDESQEENDFLENLSGSSSSDEEDDDEEEEEEEEEDADDDNELRRVPKHSK</sequence>
<evidence type="ECO:0000256" key="3">
    <source>
        <dbReference type="SAM" id="MobiDB-lite"/>
    </source>
</evidence>
<feature type="region of interest" description="Disordered" evidence="3">
    <location>
        <begin position="66"/>
        <end position="104"/>
    </location>
</feature>
<dbReference type="SUPFAM" id="SSF48371">
    <property type="entry name" value="ARM repeat"/>
    <property type="match status" value="1"/>
</dbReference>
<name>A0ABP0E9P5_9ASCO</name>
<keyword evidence="2" id="KW-0131">Cell cycle</keyword>
<dbReference type="InterPro" id="IPR007587">
    <property type="entry name" value="SAPS"/>
</dbReference>
<feature type="compositionally biased region" description="Acidic residues" evidence="3">
    <location>
        <begin position="923"/>
        <end position="935"/>
    </location>
</feature>
<dbReference type="PANTHER" id="PTHR12634">
    <property type="entry name" value="SIT4 YEAST -ASSOCIATING PROTEIN-RELATED"/>
    <property type="match status" value="1"/>
</dbReference>
<feature type="region of interest" description="Disordered" evidence="3">
    <location>
        <begin position="879"/>
        <end position="976"/>
    </location>
</feature>
<dbReference type="EMBL" id="OZ004253">
    <property type="protein sequence ID" value="CAK7894402.1"/>
    <property type="molecule type" value="Genomic_DNA"/>
</dbReference>
<dbReference type="InterPro" id="IPR016024">
    <property type="entry name" value="ARM-type_fold"/>
</dbReference>
<accession>A0ABP0E9P5</accession>
<gene>
    <name evidence="4" type="primary">SAP155</name>
    <name evidence="4" type="ORF">CAAN4_A12266</name>
</gene>
<dbReference type="Proteomes" id="UP001497600">
    <property type="component" value="Chromosome A"/>
</dbReference>
<keyword evidence="5" id="KW-1185">Reference proteome</keyword>
<evidence type="ECO:0000313" key="5">
    <source>
        <dbReference type="Proteomes" id="UP001497600"/>
    </source>
</evidence>
<organism evidence="4 5">
    <name type="scientific">[Candida] anglica</name>
    <dbReference type="NCBI Taxonomy" id="148631"/>
    <lineage>
        <taxon>Eukaryota</taxon>
        <taxon>Fungi</taxon>
        <taxon>Dikarya</taxon>
        <taxon>Ascomycota</taxon>
        <taxon>Saccharomycotina</taxon>
        <taxon>Pichiomycetes</taxon>
        <taxon>Debaryomycetaceae</taxon>
        <taxon>Kurtzmaniella</taxon>
    </lineage>
</organism>
<proteinExistence type="inferred from homology"/>
<feature type="compositionally biased region" description="Acidic residues" evidence="3">
    <location>
        <begin position="890"/>
        <end position="900"/>
    </location>
</feature>
<comment type="similarity">
    <text evidence="1">Belongs to the SAPS family.</text>
</comment>